<gene>
    <name evidence="1" type="ORF">MENTE1834_LOCUS43753</name>
</gene>
<comment type="caution">
    <text evidence="1">The sequence shown here is derived from an EMBL/GenBank/DDBJ whole genome shotgun (WGS) entry which is preliminary data.</text>
</comment>
<organism evidence="1 2">
    <name type="scientific">Meloidogyne enterolobii</name>
    <name type="common">Root-knot nematode worm</name>
    <name type="synonym">Meloidogyne mayaguensis</name>
    <dbReference type="NCBI Taxonomy" id="390850"/>
    <lineage>
        <taxon>Eukaryota</taxon>
        <taxon>Metazoa</taxon>
        <taxon>Ecdysozoa</taxon>
        <taxon>Nematoda</taxon>
        <taxon>Chromadorea</taxon>
        <taxon>Rhabditida</taxon>
        <taxon>Tylenchina</taxon>
        <taxon>Tylenchomorpha</taxon>
        <taxon>Tylenchoidea</taxon>
        <taxon>Meloidogynidae</taxon>
        <taxon>Meloidogyninae</taxon>
        <taxon>Meloidogyne</taxon>
    </lineage>
</organism>
<accession>A0ACB1AVR1</accession>
<dbReference type="Proteomes" id="UP001497535">
    <property type="component" value="Unassembled WGS sequence"/>
</dbReference>
<evidence type="ECO:0000313" key="2">
    <source>
        <dbReference type="Proteomes" id="UP001497535"/>
    </source>
</evidence>
<protein>
    <submittedName>
        <fullName evidence="1">Uncharacterized protein</fullName>
    </submittedName>
</protein>
<dbReference type="EMBL" id="CAVMJV010000127">
    <property type="protein sequence ID" value="CAK5107606.1"/>
    <property type="molecule type" value="Genomic_DNA"/>
</dbReference>
<name>A0ACB1AVR1_MELEN</name>
<evidence type="ECO:0000313" key="1">
    <source>
        <dbReference type="EMBL" id="CAK5107606.1"/>
    </source>
</evidence>
<reference evidence="1" key="1">
    <citation type="submission" date="2023-11" db="EMBL/GenBank/DDBJ databases">
        <authorList>
            <person name="Poullet M."/>
        </authorList>
    </citation>
    <scope>NUCLEOTIDE SEQUENCE</scope>
    <source>
        <strain evidence="1">E1834</strain>
    </source>
</reference>
<proteinExistence type="predicted"/>
<sequence length="651" mass="73134">MPSTKNSNKNASLPQISIFLLILNFLIFSSIFPLLKANRQTKMADWLSNKNVFNNEEADNVEEQPSNPSTNSFIEDFIKPIIGPIRSAAIPSRPNILVLMVDDLGYGDLQSYGNPTQEWTPVDDLMAEGVRFTNAYAADSMCSPSRAGFMTGRLPIRLGIVGGNRVFLVTDTGGLPRDEPTMAEMLKLNGYQTGMVGKWHLGINAFNYSDGTYLPGRRGFDFVGLNLPFTNNWECDETKDYFTSGPNPLKCFLYSGDKIVQQPIKFENLTEDLLTDWRRFLSERALADPTHPFFFYFSYPHVHSTQFANHQFKGKSERGLFGDNLNEMAWSVGEIISDLRKYGLDRNTLVVFMSDHGPHQELCNNGGSTAGLKGGKSNSYEGGFRIPFATWMPGTVRQGVVSNEVVSSLDLFTTFEQVATSGRSVKKSAYLSDDSFDADNDEYYTPKRKTDGINIWPELLGFSATSSNENQKTSNDVRTHMHGLALKGLPPLSERRPIFFYCNKNLMAIRWGNYKVHYMTSPIFKNFTKDPNLEEFCPDGKPRADWYVSQTCPESQLIRHDPPLVHDLYRDPYELYPLVDTGDKGVVARVLAKVGRILVEHLDSIVDVPPQLGHFSKAVNPCCNPPLCKCNLLSSSANREGIDDLFEEDDF</sequence>
<keyword evidence="2" id="KW-1185">Reference proteome</keyword>